<dbReference type="InterPro" id="IPR058647">
    <property type="entry name" value="BSH_CzcB-like"/>
</dbReference>
<dbReference type="GO" id="GO:1990281">
    <property type="term" value="C:efflux pump complex"/>
    <property type="evidence" value="ECO:0007669"/>
    <property type="project" value="TreeGrafter"/>
</dbReference>
<organism evidence="6 7">
    <name type="scientific">Methylocapsa palsarum</name>
    <dbReference type="NCBI Taxonomy" id="1612308"/>
    <lineage>
        <taxon>Bacteria</taxon>
        <taxon>Pseudomonadati</taxon>
        <taxon>Pseudomonadota</taxon>
        <taxon>Alphaproteobacteria</taxon>
        <taxon>Hyphomicrobiales</taxon>
        <taxon>Beijerinckiaceae</taxon>
        <taxon>Methylocapsa</taxon>
    </lineage>
</organism>
<dbReference type="PANTHER" id="PTHR30469">
    <property type="entry name" value="MULTIDRUG RESISTANCE PROTEIN MDTA"/>
    <property type="match status" value="1"/>
</dbReference>
<dbReference type="Gene3D" id="1.10.287.470">
    <property type="entry name" value="Helix hairpin bin"/>
    <property type="match status" value="1"/>
</dbReference>
<evidence type="ECO:0000259" key="4">
    <source>
        <dbReference type="Pfam" id="PF25967"/>
    </source>
</evidence>
<dbReference type="PANTHER" id="PTHR30469:SF38">
    <property type="entry name" value="HLYD FAMILY SECRETION PROTEIN"/>
    <property type="match status" value="1"/>
</dbReference>
<dbReference type="STRING" id="1612308.SAMN05444581_101285"/>
<evidence type="ECO:0000256" key="1">
    <source>
        <dbReference type="ARBA" id="ARBA00009477"/>
    </source>
</evidence>
<evidence type="ECO:0000256" key="2">
    <source>
        <dbReference type="SAM" id="Coils"/>
    </source>
</evidence>
<feature type="coiled-coil region" evidence="2">
    <location>
        <begin position="119"/>
        <end position="184"/>
    </location>
</feature>
<sequence length="379" mass="40147">MRSAGDLENGMPALPTIGATRGFAAALGLLPALALLLAGCKPESEAQAPPPRPVRTITAEKSEVGESVKLTGQILAENEAAVAFRIGGRIIQRLAGVGDHVEPDQILAKLDPQNELNALRSARAALNAAQGKLSQAQNTFQRQETLLARGFTTRVLFDQAEQELRTRRSQVDDAKAQLEIAQDRVSYTQLKANIAGTITARGAESGEVVQPGQMIFQVARKVGWDAVFDVPAQVLRNAPPDPDIVVALTDDPAVTATGRVRQVDPQADPVTRTFRVRVSLTDPPAAMRLGATVTGRMKLDSANAISVPASALTNIDRQPAVWIVDPASMTVSLRTVEVLRFDPGSAIISQGLDGGEIVVTAGIQALHPGQKIRLIGSPS</sequence>
<evidence type="ECO:0000259" key="5">
    <source>
        <dbReference type="Pfam" id="PF25973"/>
    </source>
</evidence>
<keyword evidence="7" id="KW-1185">Reference proteome</keyword>
<evidence type="ECO:0000313" key="7">
    <source>
        <dbReference type="Proteomes" id="UP000198755"/>
    </source>
</evidence>
<dbReference type="SUPFAM" id="SSF111369">
    <property type="entry name" value="HlyD-like secretion proteins"/>
    <property type="match status" value="1"/>
</dbReference>
<dbReference type="AlphaFoldDB" id="A0A1I3W417"/>
<protein>
    <submittedName>
        <fullName evidence="6">RND family efflux transporter, MFP subunit</fullName>
    </submittedName>
</protein>
<dbReference type="Gene3D" id="2.40.420.20">
    <property type="match status" value="1"/>
</dbReference>
<name>A0A1I3W417_9HYPH</name>
<evidence type="ECO:0000313" key="6">
    <source>
        <dbReference type="EMBL" id="SFK01397.1"/>
    </source>
</evidence>
<dbReference type="Pfam" id="PF25967">
    <property type="entry name" value="RND-MFP_C"/>
    <property type="match status" value="1"/>
</dbReference>
<dbReference type="Pfam" id="PF25973">
    <property type="entry name" value="BSH_CzcB"/>
    <property type="match status" value="1"/>
</dbReference>
<dbReference type="NCBIfam" id="TIGR01730">
    <property type="entry name" value="RND_mfp"/>
    <property type="match status" value="1"/>
</dbReference>
<proteinExistence type="inferred from homology"/>
<feature type="domain" description="Multidrug resistance protein MdtA-like C-terminal permuted SH3" evidence="4">
    <location>
        <begin position="303"/>
        <end position="364"/>
    </location>
</feature>
<dbReference type="EMBL" id="FOSN01000001">
    <property type="protein sequence ID" value="SFK01397.1"/>
    <property type="molecule type" value="Genomic_DNA"/>
</dbReference>
<dbReference type="Proteomes" id="UP000198755">
    <property type="component" value="Unassembled WGS sequence"/>
</dbReference>
<feature type="domain" description="CusB-like beta-barrel" evidence="3">
    <location>
        <begin position="228"/>
        <end position="297"/>
    </location>
</feature>
<dbReference type="Gene3D" id="2.40.30.170">
    <property type="match status" value="1"/>
</dbReference>
<reference evidence="6 7" key="1">
    <citation type="submission" date="2016-10" db="EMBL/GenBank/DDBJ databases">
        <authorList>
            <person name="de Groot N.N."/>
        </authorList>
    </citation>
    <scope>NUCLEOTIDE SEQUENCE [LARGE SCALE GENOMIC DNA]</scope>
    <source>
        <strain evidence="6 7">NE2</strain>
    </source>
</reference>
<dbReference type="InterPro" id="IPR006143">
    <property type="entry name" value="RND_pump_MFP"/>
</dbReference>
<dbReference type="InterPro" id="IPR058627">
    <property type="entry name" value="MdtA-like_C"/>
</dbReference>
<dbReference type="Pfam" id="PF25954">
    <property type="entry name" value="Beta-barrel_RND_2"/>
    <property type="match status" value="1"/>
</dbReference>
<feature type="domain" description="CzcB-like barrel-sandwich hybrid" evidence="5">
    <location>
        <begin position="80"/>
        <end position="219"/>
    </location>
</feature>
<comment type="similarity">
    <text evidence="1">Belongs to the membrane fusion protein (MFP) (TC 8.A.1) family.</text>
</comment>
<dbReference type="InterPro" id="IPR058792">
    <property type="entry name" value="Beta-barrel_RND_2"/>
</dbReference>
<evidence type="ECO:0000259" key="3">
    <source>
        <dbReference type="Pfam" id="PF25954"/>
    </source>
</evidence>
<gene>
    <name evidence="6" type="ORF">SAMN05444581_101285</name>
</gene>
<accession>A0A1I3W417</accession>
<dbReference type="Gene3D" id="2.40.50.100">
    <property type="match status" value="1"/>
</dbReference>
<keyword evidence="2" id="KW-0175">Coiled coil</keyword>
<dbReference type="GO" id="GO:0015562">
    <property type="term" value="F:efflux transmembrane transporter activity"/>
    <property type="evidence" value="ECO:0007669"/>
    <property type="project" value="TreeGrafter"/>
</dbReference>